<reference evidence="1 2" key="1">
    <citation type="submission" date="2021-03" db="EMBL/GenBank/DDBJ databases">
        <title>Caproiciproducens sp. nov. isolated from feces of cow.</title>
        <authorList>
            <person name="Choi J.-Y."/>
        </authorList>
    </citation>
    <scope>NUCLEOTIDE SEQUENCE [LARGE SCALE GENOMIC DNA]</scope>
    <source>
        <strain evidence="1 2">AGMB10547</strain>
    </source>
</reference>
<dbReference type="Proteomes" id="UP000719942">
    <property type="component" value="Unassembled WGS sequence"/>
</dbReference>
<evidence type="ECO:0000313" key="1">
    <source>
        <dbReference type="EMBL" id="MBW7571486.1"/>
    </source>
</evidence>
<dbReference type="Pfam" id="PF06923">
    <property type="entry name" value="GutM"/>
    <property type="match status" value="1"/>
</dbReference>
<comment type="caution">
    <text evidence="1">The sequence shown here is derived from an EMBL/GenBank/DDBJ whole genome shotgun (WGS) entry which is preliminary data.</text>
</comment>
<dbReference type="EMBL" id="JAGFNZ010000001">
    <property type="protein sequence ID" value="MBW7571486.1"/>
    <property type="molecule type" value="Genomic_DNA"/>
</dbReference>
<gene>
    <name evidence="1" type="ORF">J5W02_01555</name>
</gene>
<evidence type="ECO:0000313" key="2">
    <source>
        <dbReference type="Proteomes" id="UP000719942"/>
    </source>
</evidence>
<accession>A0ABS7DLQ0</accession>
<name>A0ABS7DLQ0_9FIRM</name>
<proteinExistence type="predicted"/>
<dbReference type="InterPro" id="IPR009693">
    <property type="entry name" value="Glucitol_operon_activator"/>
</dbReference>
<dbReference type="RefSeq" id="WP_219963894.1">
    <property type="nucleotide sequence ID" value="NZ_JAGFNZ010000001.1"/>
</dbReference>
<keyword evidence="2" id="KW-1185">Reference proteome</keyword>
<protein>
    <submittedName>
        <fullName evidence="1">Transcriptional regulator</fullName>
    </submittedName>
</protein>
<sequence>MTILLGGLFLAMVLQAFFAYKQLKTMYSTLGQMKREHAGSGYLAMGSAKSRIPFRKGVAVIIVVDEAGVVVDYREMQGRTVFAKFRRKAELIGLTMESAVSRAAEKMRVEALKKAIVLIDEQRNRQTATL</sequence>
<organism evidence="1 2">
    <name type="scientific">Caproiciproducens faecalis</name>
    <dbReference type="NCBI Taxonomy" id="2820301"/>
    <lineage>
        <taxon>Bacteria</taxon>
        <taxon>Bacillati</taxon>
        <taxon>Bacillota</taxon>
        <taxon>Clostridia</taxon>
        <taxon>Eubacteriales</taxon>
        <taxon>Acutalibacteraceae</taxon>
        <taxon>Caproiciproducens</taxon>
    </lineage>
</organism>